<reference evidence="2 3" key="1">
    <citation type="submission" date="2006-10" db="EMBL/GenBank/DDBJ databases">
        <title>The Genome Sequence of Batrachochytrium dendrobatidis JEL423.</title>
        <authorList>
            <consortium name="The Broad Institute Genome Sequencing Platform"/>
            <person name="Birren B."/>
            <person name="Lander E."/>
            <person name="Galagan J."/>
            <person name="Cuomo C."/>
            <person name="Devon K."/>
            <person name="Jaffe D."/>
            <person name="Butler J."/>
            <person name="Alvarez P."/>
            <person name="Gnerre S."/>
            <person name="Grabherr M."/>
            <person name="Kleber M."/>
            <person name="Mauceli E."/>
            <person name="Brockman W."/>
            <person name="Young S."/>
            <person name="LaButti K."/>
            <person name="Sykes S."/>
            <person name="DeCaprio D."/>
            <person name="Crawford M."/>
            <person name="Koehrsen M."/>
            <person name="Engels R."/>
            <person name="Montgomery P."/>
            <person name="Pearson M."/>
            <person name="Howarth C."/>
            <person name="Larson L."/>
            <person name="White J."/>
            <person name="O'Leary S."/>
            <person name="Kodira C."/>
            <person name="Zeng Q."/>
            <person name="Yandava C."/>
            <person name="Alvarado L."/>
            <person name="Longcore J."/>
            <person name="James T."/>
        </authorList>
    </citation>
    <scope>NUCLEOTIDE SEQUENCE [LARGE SCALE GENOMIC DNA]</scope>
    <source>
        <strain evidence="2 3">JEL423</strain>
    </source>
</reference>
<dbReference type="STRING" id="403673.A0A177X098"/>
<dbReference type="OrthoDB" id="29523at2759"/>
<dbReference type="GO" id="GO:0005730">
    <property type="term" value="C:nucleolus"/>
    <property type="evidence" value="ECO:0007669"/>
    <property type="project" value="TreeGrafter"/>
</dbReference>
<evidence type="ECO:0000256" key="1">
    <source>
        <dbReference type="SAM" id="MobiDB-lite"/>
    </source>
</evidence>
<dbReference type="Proteomes" id="UP000077115">
    <property type="component" value="Unassembled WGS sequence"/>
</dbReference>
<proteinExistence type="predicted"/>
<reference evidence="2 3" key="2">
    <citation type="submission" date="2016-05" db="EMBL/GenBank/DDBJ databases">
        <title>Lineage-specific infection strategies underlie the spectrum of fungal disease in amphibians.</title>
        <authorList>
            <person name="Cuomo C.A."/>
            <person name="Farrer R.A."/>
            <person name="James T."/>
            <person name="Longcore J."/>
            <person name="Birren B."/>
        </authorList>
    </citation>
    <scope>NUCLEOTIDE SEQUENCE [LARGE SCALE GENOMIC DNA]</scope>
    <source>
        <strain evidence="2 3">JEL423</strain>
    </source>
</reference>
<dbReference type="PANTHER" id="PTHR23149:SF9">
    <property type="entry name" value="G PATCH DOMAIN-CONTAINING PROTEIN 4"/>
    <property type="match status" value="1"/>
</dbReference>
<protein>
    <submittedName>
        <fullName evidence="2">Uncharacterized protein</fullName>
    </submittedName>
</protein>
<evidence type="ECO:0000313" key="3">
    <source>
        <dbReference type="Proteomes" id="UP000077115"/>
    </source>
</evidence>
<dbReference type="InterPro" id="IPR050656">
    <property type="entry name" value="PINX1"/>
</dbReference>
<gene>
    <name evidence="2" type="ORF">BDEG_28518</name>
</gene>
<organism evidence="2 3">
    <name type="scientific">Batrachochytrium dendrobatidis (strain JEL423)</name>
    <dbReference type="NCBI Taxonomy" id="403673"/>
    <lineage>
        <taxon>Eukaryota</taxon>
        <taxon>Fungi</taxon>
        <taxon>Fungi incertae sedis</taxon>
        <taxon>Chytridiomycota</taxon>
        <taxon>Chytridiomycota incertae sedis</taxon>
        <taxon>Chytridiomycetes</taxon>
        <taxon>Rhizophydiales</taxon>
        <taxon>Rhizophydiales incertae sedis</taxon>
        <taxon>Batrachochytrium</taxon>
    </lineage>
</organism>
<feature type="region of interest" description="Disordered" evidence="1">
    <location>
        <begin position="159"/>
        <end position="222"/>
    </location>
</feature>
<dbReference type="AlphaFoldDB" id="A0A177X098"/>
<feature type="compositionally biased region" description="Polar residues" evidence="1">
    <location>
        <begin position="211"/>
        <end position="222"/>
    </location>
</feature>
<accession>A0A177X098</accession>
<dbReference type="VEuPathDB" id="FungiDB:BDEG_28518"/>
<sequence length="222" mass="24746">MIFNINLETYKKLISTHAISNSILQQPIDYKAGLTKAISLGVKNDTDGLGAKSGEWGFAWWDHVFNKTSASIQINSDEGEVTVQKASQAEQRQEEKKLLYGSFVKSENKSEKSDLDKDYSIKVSDKDLLLACEGRTARKGARIYQPEKPQVQHNTLTTELEKQSQDASNGCKSIDLIKEPTDTITTSSKKSKSKRSKADRQDDKKKVQDGTLVQAQTITSRS</sequence>
<dbReference type="EMBL" id="DS022316">
    <property type="protein sequence ID" value="OAJ45374.1"/>
    <property type="molecule type" value="Genomic_DNA"/>
</dbReference>
<name>A0A177X098_BATDL</name>
<dbReference type="PANTHER" id="PTHR23149">
    <property type="entry name" value="G PATCH DOMAIN CONTAINING PROTEIN"/>
    <property type="match status" value="1"/>
</dbReference>
<evidence type="ECO:0000313" key="2">
    <source>
        <dbReference type="EMBL" id="OAJ45374.1"/>
    </source>
</evidence>
<feature type="compositionally biased region" description="Basic and acidic residues" evidence="1">
    <location>
        <begin position="196"/>
        <end position="208"/>
    </location>
</feature>
<dbReference type="eggNOG" id="KOG2809">
    <property type="taxonomic scope" value="Eukaryota"/>
</dbReference>